<dbReference type="AlphaFoldDB" id="A0A6M4GR03"/>
<dbReference type="KEGG" id="uru:DSM104443_00245"/>
<name>A0A6M4GR03_9PROT</name>
<dbReference type="PROSITE" id="PS51257">
    <property type="entry name" value="PROKAR_LIPOPROTEIN"/>
    <property type="match status" value="1"/>
</dbReference>
<dbReference type="Proteomes" id="UP000501534">
    <property type="component" value="Chromosome"/>
</dbReference>
<protein>
    <recommendedName>
        <fullName evidence="3">Lipoprotein</fullName>
    </recommendedName>
</protein>
<gene>
    <name evidence="1" type="ORF">DSM104443_00245</name>
</gene>
<dbReference type="RefSeq" id="WP_171088899.1">
    <property type="nucleotide sequence ID" value="NZ_CP053069.1"/>
</dbReference>
<organism evidence="1 2">
    <name type="scientific">Usitatibacter rugosus</name>
    <dbReference type="NCBI Taxonomy" id="2732067"/>
    <lineage>
        <taxon>Bacteria</taxon>
        <taxon>Pseudomonadati</taxon>
        <taxon>Pseudomonadota</taxon>
        <taxon>Betaproteobacteria</taxon>
        <taxon>Nitrosomonadales</taxon>
        <taxon>Usitatibacteraceae</taxon>
        <taxon>Usitatibacter</taxon>
    </lineage>
</organism>
<keyword evidence="2" id="KW-1185">Reference proteome</keyword>
<evidence type="ECO:0008006" key="3">
    <source>
        <dbReference type="Google" id="ProtNLM"/>
    </source>
</evidence>
<proteinExistence type="predicted"/>
<evidence type="ECO:0000313" key="1">
    <source>
        <dbReference type="EMBL" id="QJR09208.1"/>
    </source>
</evidence>
<dbReference type="EMBL" id="CP053069">
    <property type="protein sequence ID" value="QJR09208.1"/>
    <property type="molecule type" value="Genomic_DNA"/>
</dbReference>
<evidence type="ECO:0000313" key="2">
    <source>
        <dbReference type="Proteomes" id="UP000501534"/>
    </source>
</evidence>
<accession>A0A6M4GR03</accession>
<reference evidence="1 2" key="1">
    <citation type="submission" date="2020-04" db="EMBL/GenBank/DDBJ databases">
        <title>Usitatibacter rugosus gen. nov., sp. nov. and Usitatibacter palustris sp. nov., novel members of Usitatibacteraceae fam. nov. within the order Nitrosomonadales isolated from soil.</title>
        <authorList>
            <person name="Huber K.J."/>
            <person name="Neumann-Schaal M."/>
            <person name="Geppert A."/>
            <person name="Luckner M."/>
            <person name="Wanner G."/>
            <person name="Overmann J."/>
        </authorList>
    </citation>
    <scope>NUCLEOTIDE SEQUENCE [LARGE SCALE GENOMIC DNA]</scope>
    <source>
        <strain evidence="1 2">0125_3</strain>
    </source>
</reference>
<sequence length="88" mass="9125">MKLFDRVMPVAFLACVALTACNDPAHDGYPTTPAVAKVEAVAAPTPAPQPATAVEKARELAAQTRGATDGGLKKSSLIVPKSPKVIWV</sequence>